<reference evidence="2" key="1">
    <citation type="submission" date="2014-09" db="EMBL/GenBank/DDBJ databases">
        <authorList>
            <person name="Sharma Rahul"/>
            <person name="Thines Marco"/>
        </authorList>
    </citation>
    <scope>NUCLEOTIDE SEQUENCE [LARGE SCALE GENOMIC DNA]</scope>
</reference>
<evidence type="ECO:0000313" key="1">
    <source>
        <dbReference type="EMBL" id="CEG44918.1"/>
    </source>
</evidence>
<proteinExistence type="predicted"/>
<dbReference type="RefSeq" id="XP_024581287.1">
    <property type="nucleotide sequence ID" value="XM_024731073.1"/>
</dbReference>
<keyword evidence="2" id="KW-1185">Reference proteome</keyword>
<dbReference type="Proteomes" id="UP000054928">
    <property type="component" value="Unassembled WGS sequence"/>
</dbReference>
<dbReference type="GeneID" id="36396299"/>
<dbReference type="EMBL" id="CCYD01001336">
    <property type="protein sequence ID" value="CEG44918.1"/>
    <property type="molecule type" value="Genomic_DNA"/>
</dbReference>
<name>A0A0P1AV56_PLAHL</name>
<organism evidence="1 2">
    <name type="scientific">Plasmopara halstedii</name>
    <name type="common">Downy mildew of sunflower</name>
    <dbReference type="NCBI Taxonomy" id="4781"/>
    <lineage>
        <taxon>Eukaryota</taxon>
        <taxon>Sar</taxon>
        <taxon>Stramenopiles</taxon>
        <taxon>Oomycota</taxon>
        <taxon>Peronosporomycetes</taxon>
        <taxon>Peronosporales</taxon>
        <taxon>Peronosporaceae</taxon>
        <taxon>Plasmopara</taxon>
    </lineage>
</organism>
<dbReference type="AlphaFoldDB" id="A0A0P1AV56"/>
<protein>
    <submittedName>
        <fullName evidence="1">Uncharacterized protein</fullName>
    </submittedName>
</protein>
<accession>A0A0P1AV56</accession>
<sequence length="131" mass="15496">MAVAGDLVKPDGHYDTYAFCRRHDLLRKNAIYKTAHNFSNRRHVECLACVQEKPAKNTQSRWNIEGLPDLYERSYRLSNLLRINYCYGQTCKSRCVKSHEQFVQFVSFLFAQTNDVAANRFIRFLVVWKRK</sequence>
<evidence type="ECO:0000313" key="2">
    <source>
        <dbReference type="Proteomes" id="UP000054928"/>
    </source>
</evidence>